<feature type="transmembrane region" description="Helical" evidence="1">
    <location>
        <begin position="41"/>
        <end position="61"/>
    </location>
</feature>
<evidence type="ECO:0000313" key="2">
    <source>
        <dbReference type="EMBL" id="PWJ43194.1"/>
    </source>
</evidence>
<dbReference type="RefSeq" id="WP_109617536.1">
    <property type="nucleotide sequence ID" value="NZ_QGDO01000002.1"/>
</dbReference>
<gene>
    <name evidence="2" type="ORF">BC781_102743</name>
</gene>
<protein>
    <submittedName>
        <fullName evidence="2">Uncharacterized protein</fullName>
    </submittedName>
</protein>
<keyword evidence="1" id="KW-0812">Transmembrane</keyword>
<proteinExistence type="predicted"/>
<keyword evidence="1" id="KW-0472">Membrane</keyword>
<keyword evidence="3" id="KW-1185">Reference proteome</keyword>
<evidence type="ECO:0000256" key="1">
    <source>
        <dbReference type="SAM" id="Phobius"/>
    </source>
</evidence>
<dbReference type="Proteomes" id="UP000245535">
    <property type="component" value="Unassembled WGS sequence"/>
</dbReference>
<accession>A0A315ZEP7</accession>
<dbReference type="EMBL" id="QGDO01000002">
    <property type="protein sequence ID" value="PWJ43194.1"/>
    <property type="molecule type" value="Genomic_DNA"/>
</dbReference>
<reference evidence="2 3" key="1">
    <citation type="submission" date="2018-03" db="EMBL/GenBank/DDBJ databases">
        <title>Genomic Encyclopedia of Archaeal and Bacterial Type Strains, Phase II (KMG-II): from individual species to whole genera.</title>
        <authorList>
            <person name="Goeker M."/>
        </authorList>
    </citation>
    <scope>NUCLEOTIDE SEQUENCE [LARGE SCALE GENOMIC DNA]</scope>
    <source>
        <strain evidence="2 3">DSM 28229</strain>
    </source>
</reference>
<feature type="transmembrane region" description="Helical" evidence="1">
    <location>
        <begin position="12"/>
        <end position="35"/>
    </location>
</feature>
<sequence>MKTIKVPYSNSFQSNIIIPLLISLPFCGLLIMIFAITNKNWIDFLIGSLVGIPPAIILWKIMTLQLLILTKDLLNHQQISNINDHGFSLMNNEKENRIYWSDILDIELEKENLVCIRFLNRKKVEINNEYSGWYLFLKKIPSSKLKSSKIPDFLEWTYSNLESCQVCGSISMNDQKCLSCHTERFNHDLEDEFETEAEYLRYQQLELFCTYEESEEVDFHEIDNDGFEKDTNWRPLVSEKEVIEYSREHYWDI</sequence>
<evidence type="ECO:0000313" key="3">
    <source>
        <dbReference type="Proteomes" id="UP000245535"/>
    </source>
</evidence>
<dbReference type="AlphaFoldDB" id="A0A315ZEP7"/>
<comment type="caution">
    <text evidence="2">The sequence shown here is derived from an EMBL/GenBank/DDBJ whole genome shotgun (WGS) entry which is preliminary data.</text>
</comment>
<dbReference type="OrthoDB" id="531614at2"/>
<keyword evidence="1" id="KW-1133">Transmembrane helix</keyword>
<organism evidence="2 3">
    <name type="scientific">Sediminitomix flava</name>
    <dbReference type="NCBI Taxonomy" id="379075"/>
    <lineage>
        <taxon>Bacteria</taxon>
        <taxon>Pseudomonadati</taxon>
        <taxon>Bacteroidota</taxon>
        <taxon>Cytophagia</taxon>
        <taxon>Cytophagales</taxon>
        <taxon>Flammeovirgaceae</taxon>
        <taxon>Sediminitomix</taxon>
    </lineage>
</organism>
<name>A0A315ZEP7_SEDFL</name>